<feature type="transmembrane region" description="Helical" evidence="6">
    <location>
        <begin position="209"/>
        <end position="233"/>
    </location>
</feature>
<dbReference type="Gene3D" id="3.40.1710.10">
    <property type="entry name" value="abc type-2 transporter like domain"/>
    <property type="match status" value="1"/>
</dbReference>
<feature type="transmembrane region" description="Helical" evidence="6">
    <location>
        <begin position="253"/>
        <end position="281"/>
    </location>
</feature>
<protein>
    <submittedName>
        <fullName evidence="8">ABC transporter permease</fullName>
    </submittedName>
</protein>
<feature type="transmembrane region" description="Helical" evidence="6">
    <location>
        <begin position="321"/>
        <end position="345"/>
    </location>
</feature>
<keyword evidence="2" id="KW-1003">Cell membrane</keyword>
<evidence type="ECO:0000256" key="1">
    <source>
        <dbReference type="ARBA" id="ARBA00004651"/>
    </source>
</evidence>
<sequence>MKTILTFTLFNIKLLWKNRITAMFLWLSPIFFLFIVGLIGSEGLEKERFVDPFQLVIVNEDPTFETRLVISQLTEGEHLNSIMRTVESDRKEAKQLLEENKAAAVVYIPRGFSKDVAKGINTPVTVVGNEQRPLQAALVRQVMESAAGFTSAAQSGINTVHYFMKEMDFTKEERKKEFKKNVVSFSLDILGRGNIFEEKKQAALYQINLWHYYAVSFLTLMMMVWSFTGLFLFNNQMNKALSRRLLTVGFSSYHGAAAKMTFVLIVVLMSSMITVILLMISGMVNLHIESLRFTGGFILTAFLFAVFFVMIDTLLADEKLYLLVGLACLFVGTTAGGHIIPAVYFPGWLEQINVLTINAWALEYMLTFFYQHSAQTFLKLSFILLSIACSFSLITIAILYWRMRERRRASGCVR</sequence>
<gene>
    <name evidence="8" type="ORF">QYG89_05695</name>
</gene>
<organism evidence="8 9">
    <name type="scientific">Bacillus lumedeiriae</name>
    <dbReference type="NCBI Taxonomy" id="3058829"/>
    <lineage>
        <taxon>Bacteria</taxon>
        <taxon>Bacillati</taxon>
        <taxon>Bacillota</taxon>
        <taxon>Bacilli</taxon>
        <taxon>Bacillales</taxon>
        <taxon>Bacillaceae</taxon>
        <taxon>Bacillus</taxon>
    </lineage>
</organism>
<evidence type="ECO:0000256" key="5">
    <source>
        <dbReference type="ARBA" id="ARBA00023136"/>
    </source>
</evidence>
<accession>A0ABW8I6U5</accession>
<dbReference type="Proteomes" id="UP001619911">
    <property type="component" value="Unassembled WGS sequence"/>
</dbReference>
<keyword evidence="5 6" id="KW-0472">Membrane</keyword>
<dbReference type="PANTHER" id="PTHR30294">
    <property type="entry name" value="MEMBRANE COMPONENT OF ABC TRANSPORTER YHHJ-RELATED"/>
    <property type="match status" value="1"/>
</dbReference>
<evidence type="ECO:0000313" key="9">
    <source>
        <dbReference type="Proteomes" id="UP001619911"/>
    </source>
</evidence>
<proteinExistence type="predicted"/>
<feature type="domain" description="ABC-2 type transporter transmembrane" evidence="7">
    <location>
        <begin position="24"/>
        <end position="393"/>
    </location>
</feature>
<comment type="caution">
    <text evidence="8">The sequence shown here is derived from an EMBL/GenBank/DDBJ whole genome shotgun (WGS) entry which is preliminary data.</text>
</comment>
<evidence type="ECO:0000256" key="6">
    <source>
        <dbReference type="SAM" id="Phobius"/>
    </source>
</evidence>
<evidence type="ECO:0000259" key="7">
    <source>
        <dbReference type="Pfam" id="PF12698"/>
    </source>
</evidence>
<evidence type="ECO:0000313" key="8">
    <source>
        <dbReference type="EMBL" id="MFK2825178.1"/>
    </source>
</evidence>
<keyword evidence="3 6" id="KW-0812">Transmembrane</keyword>
<comment type="subcellular location">
    <subcellularLocation>
        <location evidence="1">Cell membrane</location>
        <topology evidence="1">Multi-pass membrane protein</topology>
    </subcellularLocation>
</comment>
<dbReference type="Pfam" id="PF12698">
    <property type="entry name" value="ABC2_membrane_3"/>
    <property type="match status" value="1"/>
</dbReference>
<dbReference type="RefSeq" id="WP_404315453.1">
    <property type="nucleotide sequence ID" value="NZ_JAUIYO010000002.1"/>
</dbReference>
<keyword evidence="4 6" id="KW-1133">Transmembrane helix</keyword>
<evidence type="ECO:0000256" key="2">
    <source>
        <dbReference type="ARBA" id="ARBA00022475"/>
    </source>
</evidence>
<keyword evidence="9" id="KW-1185">Reference proteome</keyword>
<dbReference type="EMBL" id="JAUIYO010000002">
    <property type="protein sequence ID" value="MFK2825178.1"/>
    <property type="molecule type" value="Genomic_DNA"/>
</dbReference>
<dbReference type="InterPro" id="IPR013525">
    <property type="entry name" value="ABC2_TM"/>
</dbReference>
<reference evidence="8 9" key="1">
    <citation type="submission" date="2023-07" db="EMBL/GenBank/DDBJ databases">
        <title>Bacillus lucianemedeirus sp. nov, a new species isolated from an immunobiological production facility.</title>
        <authorList>
            <person name="Costa L.V."/>
            <person name="Miranda R.V.S.L."/>
            <person name="Brandao M.L.L."/>
            <person name="Reis C.M.F."/>
            <person name="Frazao A.M."/>
            <person name="Cruz F.V."/>
            <person name="Baio P.V.P."/>
            <person name="Veras J.F.C."/>
            <person name="Ramos J.N."/>
            <person name="Vieira V."/>
        </authorList>
    </citation>
    <scope>NUCLEOTIDE SEQUENCE [LARGE SCALE GENOMIC DNA]</scope>
    <source>
        <strain evidence="8 9">B190/17</strain>
    </source>
</reference>
<feature type="transmembrane region" description="Helical" evidence="6">
    <location>
        <begin position="382"/>
        <end position="401"/>
    </location>
</feature>
<evidence type="ECO:0000256" key="4">
    <source>
        <dbReference type="ARBA" id="ARBA00022989"/>
    </source>
</evidence>
<feature type="transmembrane region" description="Helical" evidence="6">
    <location>
        <begin position="20"/>
        <end position="39"/>
    </location>
</feature>
<dbReference type="InterPro" id="IPR051449">
    <property type="entry name" value="ABC-2_transporter_component"/>
</dbReference>
<dbReference type="PANTHER" id="PTHR30294:SF29">
    <property type="entry name" value="MULTIDRUG ABC TRANSPORTER PERMEASE YBHS-RELATED"/>
    <property type="match status" value="1"/>
</dbReference>
<feature type="transmembrane region" description="Helical" evidence="6">
    <location>
        <begin position="293"/>
        <end position="315"/>
    </location>
</feature>
<name>A0ABW8I6U5_9BACI</name>
<evidence type="ECO:0000256" key="3">
    <source>
        <dbReference type="ARBA" id="ARBA00022692"/>
    </source>
</evidence>